<proteinExistence type="predicted"/>
<protein>
    <submittedName>
        <fullName evidence="1">Uncharacterized protein</fullName>
    </submittedName>
</protein>
<gene>
    <name evidence="1" type="ORF">SAMN05421819_2640</name>
</gene>
<evidence type="ECO:0000313" key="2">
    <source>
        <dbReference type="Proteomes" id="UP000236728"/>
    </source>
</evidence>
<dbReference type="Proteomes" id="UP000236728">
    <property type="component" value="Unassembled WGS sequence"/>
</dbReference>
<accession>A0A1H5ZFZ1</accession>
<evidence type="ECO:0000313" key="1">
    <source>
        <dbReference type="EMBL" id="SEG35348.1"/>
    </source>
</evidence>
<dbReference type="AlphaFoldDB" id="A0A1H5ZFZ1"/>
<dbReference type="EMBL" id="FNVA01000004">
    <property type="protein sequence ID" value="SEG35348.1"/>
    <property type="molecule type" value="Genomic_DNA"/>
</dbReference>
<keyword evidence="2" id="KW-1185">Reference proteome</keyword>
<name>A0A1H5ZFZ1_9BACT</name>
<reference evidence="1 2" key="1">
    <citation type="submission" date="2016-10" db="EMBL/GenBank/DDBJ databases">
        <authorList>
            <person name="de Groot N.N."/>
        </authorList>
    </citation>
    <scope>NUCLEOTIDE SEQUENCE [LARGE SCALE GENOMIC DNA]</scope>
    <source>
        <strain evidence="1 2">DSM 22489</strain>
    </source>
</reference>
<organism evidence="1 2">
    <name type="scientific">Bryocella elongata</name>
    <dbReference type="NCBI Taxonomy" id="863522"/>
    <lineage>
        <taxon>Bacteria</taxon>
        <taxon>Pseudomonadati</taxon>
        <taxon>Acidobacteriota</taxon>
        <taxon>Terriglobia</taxon>
        <taxon>Terriglobales</taxon>
        <taxon>Acidobacteriaceae</taxon>
        <taxon>Bryocella</taxon>
    </lineage>
</organism>
<sequence length="60" mass="6688">MDREIPICPACNHAMCQDANCTRAQLVLPDGRCFNCGNIECVMFVLPPCADHRKAVPWVL</sequence>